<name>A0AA96HWF5_9CAUD</name>
<keyword evidence="3" id="KW-1185">Reference proteome</keyword>
<feature type="region of interest" description="Disordered" evidence="1">
    <location>
        <begin position="72"/>
        <end position="97"/>
    </location>
</feature>
<evidence type="ECO:0000313" key="2">
    <source>
        <dbReference type="EMBL" id="WNO25873.1"/>
    </source>
</evidence>
<protein>
    <submittedName>
        <fullName evidence="2">Uncharacterized protein</fullName>
    </submittedName>
</protein>
<sequence length="97" mass="10668">MLTVLFDPRSNLAAIPPLSLRGAYEDEAVSRHVHAHLKPKDRKDFSISRVPGSRGGVVVLRKGKEQISFRIEGRAQTPDGHPPADPRAIVPPKWGQS</sequence>
<organism evidence="2 3">
    <name type="scientific">Arthrobacter phage Altadena</name>
    <dbReference type="NCBI Taxonomy" id="3059064"/>
    <lineage>
        <taxon>Viruses</taxon>
        <taxon>Duplodnaviria</taxon>
        <taxon>Heunggongvirae</taxon>
        <taxon>Uroviricota</taxon>
        <taxon>Caudoviricetes</taxon>
        <taxon>Berryhillviridae</taxon>
        <taxon>Altadenavirus</taxon>
        <taxon>Altadenavirus altadena</taxon>
    </lineage>
</organism>
<dbReference type="EMBL" id="OR521058">
    <property type="protein sequence ID" value="WNO25873.1"/>
    <property type="molecule type" value="Genomic_DNA"/>
</dbReference>
<reference evidence="2 3" key="1">
    <citation type="submission" date="2023-08" db="EMBL/GenBank/DDBJ databases">
        <authorList>
            <person name="Beyer A.R."/>
            <person name="Cuttino I."/>
            <person name="Clifton D.R."/>
            <person name="Poitier J.S."/>
            <person name="White J."/>
            <person name="Ko C."/>
            <person name="Russell D.A."/>
            <person name="Jacobs-Sera D."/>
            <person name="Hatfull G.F."/>
        </authorList>
    </citation>
    <scope>NUCLEOTIDE SEQUENCE [LARGE SCALE GENOMIC DNA]</scope>
</reference>
<accession>A0AA96HWF5</accession>
<gene>
    <name evidence="2" type="primary">51</name>
    <name evidence="2" type="ORF">SEA_ALTADENA_51</name>
</gene>
<evidence type="ECO:0000256" key="1">
    <source>
        <dbReference type="SAM" id="MobiDB-lite"/>
    </source>
</evidence>
<evidence type="ECO:0000313" key="3">
    <source>
        <dbReference type="Proteomes" id="UP001304441"/>
    </source>
</evidence>
<dbReference type="Proteomes" id="UP001304441">
    <property type="component" value="Segment"/>
</dbReference>
<proteinExistence type="predicted"/>